<keyword evidence="2 4" id="KW-0863">Zinc-finger</keyword>
<accession>A0A550CNS6</accession>
<dbReference type="SUPFAM" id="SSF144232">
    <property type="entry name" value="HIT/MYND zinc finger-like"/>
    <property type="match status" value="1"/>
</dbReference>
<feature type="domain" description="MYND-type" evidence="5">
    <location>
        <begin position="392"/>
        <end position="417"/>
    </location>
</feature>
<evidence type="ECO:0000256" key="1">
    <source>
        <dbReference type="ARBA" id="ARBA00022723"/>
    </source>
</evidence>
<dbReference type="Proteomes" id="UP000320762">
    <property type="component" value="Unassembled WGS sequence"/>
</dbReference>
<evidence type="ECO:0000259" key="5">
    <source>
        <dbReference type="PROSITE" id="PS50865"/>
    </source>
</evidence>
<evidence type="ECO:0000256" key="3">
    <source>
        <dbReference type="ARBA" id="ARBA00022833"/>
    </source>
</evidence>
<proteinExistence type="predicted"/>
<gene>
    <name evidence="6" type="ORF">BD626DRAFT_534686</name>
</gene>
<evidence type="ECO:0000256" key="2">
    <source>
        <dbReference type="ARBA" id="ARBA00022771"/>
    </source>
</evidence>
<dbReference type="EMBL" id="VDMD01000003">
    <property type="protein sequence ID" value="TRM66460.1"/>
    <property type="molecule type" value="Genomic_DNA"/>
</dbReference>
<evidence type="ECO:0000313" key="7">
    <source>
        <dbReference type="Proteomes" id="UP000320762"/>
    </source>
</evidence>
<dbReference type="PROSITE" id="PS50865">
    <property type="entry name" value="ZF_MYND_2"/>
    <property type="match status" value="1"/>
</dbReference>
<dbReference type="OrthoDB" id="2938477at2759"/>
<feature type="non-terminal residue" evidence="6">
    <location>
        <position position="533"/>
    </location>
</feature>
<reference evidence="6 7" key="1">
    <citation type="journal article" date="2019" name="New Phytol.">
        <title>Comparative genomics reveals unique wood-decay strategies and fruiting body development in the Schizophyllaceae.</title>
        <authorList>
            <person name="Almasi E."/>
            <person name="Sahu N."/>
            <person name="Krizsan K."/>
            <person name="Balint B."/>
            <person name="Kovacs G.M."/>
            <person name="Kiss B."/>
            <person name="Cseklye J."/>
            <person name="Drula E."/>
            <person name="Henrissat B."/>
            <person name="Nagy I."/>
            <person name="Chovatia M."/>
            <person name="Adam C."/>
            <person name="LaButti K."/>
            <person name="Lipzen A."/>
            <person name="Riley R."/>
            <person name="Grigoriev I.V."/>
            <person name="Nagy L.G."/>
        </authorList>
    </citation>
    <scope>NUCLEOTIDE SEQUENCE [LARGE SCALE GENOMIC DNA]</scope>
    <source>
        <strain evidence="6 7">NL-1724</strain>
    </source>
</reference>
<comment type="caution">
    <text evidence="6">The sequence shown here is derived from an EMBL/GenBank/DDBJ whole genome shotgun (WGS) entry which is preliminary data.</text>
</comment>
<keyword evidence="1" id="KW-0479">Metal-binding</keyword>
<sequence length="533" mass="59846">MSRYNGVLLELNKLHAVLKTILSNANGDVPSALFSRCESIARRGLAFSILMNDPSNLPSASLPEDPLKEVVHRSLEALKLWNIAFQKRSNHSLYRIPVNFDHIFLWIDFVHPMHHKPRHRVGMLTLGDSLYVTIAGLIHSMHGKNTKLDLHEYLVANPRAVYLMLDLWVHFPRYSLQSPALDLVRDGLLPLSYCVWSLCLRSSTDPRASAVLGSELVRTTRGNSRTLLRCLGTHARYLTTMSASDTPDMSYAVYFQILTVVCKLAGASGPPAPGSFFMDTIEAARECIRRGNDAAVGDPRNVVLAIKAGLLDVLLHSRTSQKPSDGSVDELVHCIRSNLVLPSVLRALHSEHGEELLDNGDTILPIQGRFPKLVQTYRDRWEETHETSLRACPCAQAFYCSVRCQRQHWRATHRLTCGCDNGPLELGEAVVLSDVLGIIRTVGVLLHVDRAAVAKEVRWVVENRVKFIPLDYEWINATMAARSEGRPLPERPPPRSFAAYIFVDLTKPVPRRRKLFDWEVGVRETPTKTDPDL</sequence>
<keyword evidence="7" id="KW-1185">Reference proteome</keyword>
<dbReference type="AlphaFoldDB" id="A0A550CNS6"/>
<protein>
    <recommendedName>
        <fullName evidence="5">MYND-type domain-containing protein</fullName>
    </recommendedName>
</protein>
<keyword evidence="3" id="KW-0862">Zinc</keyword>
<evidence type="ECO:0000313" key="6">
    <source>
        <dbReference type="EMBL" id="TRM66460.1"/>
    </source>
</evidence>
<dbReference type="InterPro" id="IPR002893">
    <property type="entry name" value="Znf_MYND"/>
</dbReference>
<dbReference type="Pfam" id="PF01753">
    <property type="entry name" value="zf-MYND"/>
    <property type="match status" value="1"/>
</dbReference>
<evidence type="ECO:0000256" key="4">
    <source>
        <dbReference type="PROSITE-ProRule" id="PRU00134"/>
    </source>
</evidence>
<organism evidence="6 7">
    <name type="scientific">Schizophyllum amplum</name>
    <dbReference type="NCBI Taxonomy" id="97359"/>
    <lineage>
        <taxon>Eukaryota</taxon>
        <taxon>Fungi</taxon>
        <taxon>Dikarya</taxon>
        <taxon>Basidiomycota</taxon>
        <taxon>Agaricomycotina</taxon>
        <taxon>Agaricomycetes</taxon>
        <taxon>Agaricomycetidae</taxon>
        <taxon>Agaricales</taxon>
        <taxon>Schizophyllaceae</taxon>
        <taxon>Schizophyllum</taxon>
    </lineage>
</organism>
<dbReference type="GO" id="GO:0008270">
    <property type="term" value="F:zinc ion binding"/>
    <property type="evidence" value="ECO:0007669"/>
    <property type="project" value="UniProtKB-KW"/>
</dbReference>
<name>A0A550CNS6_9AGAR</name>